<dbReference type="PROSITE" id="PS51318">
    <property type="entry name" value="TAT"/>
    <property type="match status" value="1"/>
</dbReference>
<reference evidence="10 11" key="1">
    <citation type="submission" date="2018-10" db="EMBL/GenBank/DDBJ databases">
        <title>Genomic Encyclopedia of Archaeal and Bacterial Type Strains, Phase II (KMG-II): from individual species to whole genera.</title>
        <authorList>
            <person name="Goeker M."/>
        </authorList>
    </citation>
    <scope>NUCLEOTIDE SEQUENCE [LARGE SCALE GENOMIC DNA]</scope>
    <source>
        <strain evidence="10 11">RP-AC37</strain>
    </source>
</reference>
<dbReference type="InterPro" id="IPR023827">
    <property type="entry name" value="Peptidase_S8_Asp-AS"/>
</dbReference>
<dbReference type="AlphaFoldDB" id="A0A420XNZ0"/>
<dbReference type="GO" id="GO:0006508">
    <property type="term" value="P:proteolysis"/>
    <property type="evidence" value="ECO:0007669"/>
    <property type="project" value="UniProtKB-KW"/>
</dbReference>
<dbReference type="PROSITE" id="PS51892">
    <property type="entry name" value="SUBTILASE"/>
    <property type="match status" value="1"/>
</dbReference>
<name>A0A420XNZ0_9ACTN</name>
<evidence type="ECO:0000256" key="8">
    <source>
        <dbReference type="SAM" id="SignalP"/>
    </source>
</evidence>
<evidence type="ECO:0000313" key="10">
    <source>
        <dbReference type="EMBL" id="RKS73908.1"/>
    </source>
</evidence>
<organism evidence="10 11">
    <name type="scientific">Motilibacter peucedani</name>
    <dbReference type="NCBI Taxonomy" id="598650"/>
    <lineage>
        <taxon>Bacteria</taxon>
        <taxon>Bacillati</taxon>
        <taxon>Actinomycetota</taxon>
        <taxon>Actinomycetes</taxon>
        <taxon>Motilibacterales</taxon>
        <taxon>Motilibacteraceae</taxon>
        <taxon>Motilibacter</taxon>
    </lineage>
</organism>
<dbReference type="PANTHER" id="PTHR43399">
    <property type="entry name" value="SUBTILISIN-RELATED"/>
    <property type="match status" value="1"/>
</dbReference>
<evidence type="ECO:0000256" key="4">
    <source>
        <dbReference type="ARBA" id="ARBA00022825"/>
    </source>
</evidence>
<accession>A0A420XNZ0</accession>
<evidence type="ECO:0000256" key="7">
    <source>
        <dbReference type="RuleBase" id="RU003355"/>
    </source>
</evidence>
<evidence type="ECO:0000259" key="9">
    <source>
        <dbReference type="Pfam" id="PF00082"/>
    </source>
</evidence>
<evidence type="ECO:0000256" key="6">
    <source>
        <dbReference type="PROSITE-ProRule" id="PRU01240"/>
    </source>
</evidence>
<dbReference type="GO" id="GO:0004252">
    <property type="term" value="F:serine-type endopeptidase activity"/>
    <property type="evidence" value="ECO:0007669"/>
    <property type="project" value="UniProtKB-UniRule"/>
</dbReference>
<dbReference type="PROSITE" id="PS00136">
    <property type="entry name" value="SUBTILASE_ASP"/>
    <property type="match status" value="1"/>
</dbReference>
<feature type="signal peptide" evidence="8">
    <location>
        <begin position="1"/>
        <end position="32"/>
    </location>
</feature>
<dbReference type="Pfam" id="PF00082">
    <property type="entry name" value="Peptidase_S8"/>
    <property type="match status" value="1"/>
</dbReference>
<evidence type="ECO:0000313" key="11">
    <source>
        <dbReference type="Proteomes" id="UP000281955"/>
    </source>
</evidence>
<protein>
    <submittedName>
        <fullName evidence="10">Subtilase family protein</fullName>
    </submittedName>
</protein>
<dbReference type="InterPro" id="IPR006311">
    <property type="entry name" value="TAT_signal"/>
</dbReference>
<dbReference type="OrthoDB" id="9790784at2"/>
<keyword evidence="2 6" id="KW-0645">Protease</keyword>
<gene>
    <name evidence="10" type="ORF">CLV35_2402</name>
</gene>
<evidence type="ECO:0000256" key="3">
    <source>
        <dbReference type="ARBA" id="ARBA00022801"/>
    </source>
</evidence>
<comment type="caution">
    <text evidence="10">The sequence shown here is derived from an EMBL/GenBank/DDBJ whole genome shotgun (WGS) entry which is preliminary data.</text>
</comment>
<keyword evidence="3 6" id="KW-0378">Hydrolase</keyword>
<dbReference type="InterPro" id="IPR000209">
    <property type="entry name" value="Peptidase_S8/S53_dom"/>
</dbReference>
<dbReference type="EMBL" id="RBWV01000012">
    <property type="protein sequence ID" value="RKS73908.1"/>
    <property type="molecule type" value="Genomic_DNA"/>
</dbReference>
<dbReference type="PROSITE" id="PS00137">
    <property type="entry name" value="SUBTILASE_HIS"/>
    <property type="match status" value="1"/>
</dbReference>
<dbReference type="PRINTS" id="PR00723">
    <property type="entry name" value="SUBTILISIN"/>
</dbReference>
<dbReference type="SUPFAM" id="SSF52743">
    <property type="entry name" value="Subtilisin-like"/>
    <property type="match status" value="1"/>
</dbReference>
<comment type="similarity">
    <text evidence="1 6 7">Belongs to the peptidase S8 family.</text>
</comment>
<dbReference type="Gene3D" id="3.40.50.200">
    <property type="entry name" value="Peptidase S8/S53 domain"/>
    <property type="match status" value="1"/>
</dbReference>
<evidence type="ECO:0000256" key="2">
    <source>
        <dbReference type="ARBA" id="ARBA00022670"/>
    </source>
</evidence>
<dbReference type="InterPro" id="IPR022398">
    <property type="entry name" value="Peptidase_S8_His-AS"/>
</dbReference>
<dbReference type="Proteomes" id="UP000281955">
    <property type="component" value="Unassembled WGS sequence"/>
</dbReference>
<evidence type="ECO:0000256" key="1">
    <source>
        <dbReference type="ARBA" id="ARBA00011073"/>
    </source>
</evidence>
<dbReference type="RefSeq" id="WP_147431951.1">
    <property type="nucleotide sequence ID" value="NZ_RBWV01000012.1"/>
</dbReference>
<dbReference type="InterPro" id="IPR023828">
    <property type="entry name" value="Peptidase_S8_Ser-AS"/>
</dbReference>
<keyword evidence="4 6" id="KW-0720">Serine protease</keyword>
<dbReference type="InterPro" id="IPR036852">
    <property type="entry name" value="Peptidase_S8/S53_dom_sf"/>
</dbReference>
<proteinExistence type="inferred from homology"/>
<dbReference type="PROSITE" id="PS00138">
    <property type="entry name" value="SUBTILASE_SER"/>
    <property type="match status" value="1"/>
</dbReference>
<feature type="active site" description="Charge relay system" evidence="5 6">
    <location>
        <position position="182"/>
    </location>
</feature>
<dbReference type="InterPro" id="IPR051048">
    <property type="entry name" value="Peptidase_S8/S53_subtilisin"/>
</dbReference>
<keyword evidence="11" id="KW-1185">Reference proteome</keyword>
<feature type="active site" description="Charge relay system" evidence="5 6">
    <location>
        <position position="246"/>
    </location>
</feature>
<evidence type="ECO:0000256" key="5">
    <source>
        <dbReference type="PIRSR" id="PIRSR615500-1"/>
    </source>
</evidence>
<dbReference type="InterPro" id="IPR015500">
    <property type="entry name" value="Peptidase_S8_subtilisin-rel"/>
</dbReference>
<dbReference type="PANTHER" id="PTHR43399:SF4">
    <property type="entry name" value="CELL WALL-ASSOCIATED PROTEASE"/>
    <property type="match status" value="1"/>
</dbReference>
<keyword evidence="8" id="KW-0732">Signal</keyword>
<sequence>MPLRPTRRAHLLVAGPSVVALGLLAAALPAPAASARPAAASAAAASSAHSVFVWYDRGATAQERSLALGAVRASAPSGASSSVPVTESVPVPAGSSAEAVAESLRGEPGVRFAIPDLPIHREALAPDALTAGLQWGLRNDGQVVRDDDLGIALRGVPNTDIDGPEAWKTTTGTRSTLVGVIDSGIDITHPDLAPAIWTNPRPVALDPSKPKEKDLHGWDFCHSDGSVYDPTEYFDDGGTRELNDLHGTHVAGTIAAANDGSGSVGAAPGVTIVPLKVFGVKADGSDCTSDGIFQALVYAALHGVDVVNASWSIEAADASDRAEIDDLFTALGTEYGMVIVAAAGNGVVDSHGVDVPVDIDQALADEAAGRRGVEVPYPAASRAPNVITVGAVDSRGRLAPFSNYGHHTVDVLAPGVSIWSTVPGALSKGDYSKAYGFLSGTSMATPHVTAEAALLRSSGTLPADEIVRRIETNGKPLRALPPLVTLTNDMADPYRALRPASAIRVTVAPPSVRTSGQSLVTATLSDGVSWKPRARQLVTPCFRIRGTSTWSCARAVRTDASGRAAVRVRPGSTLDVQWRFRGVTGAPAVSSDVVVVGVTRGVSLSIKPSSVRQGQPLRATGRVTDTGSGAQVLLQRFEGERWRTLLIGTTRSDGSFGFTARLSLQGTWKLRAYVPAGDGFTHSASSPRALRVR</sequence>
<dbReference type="InParanoid" id="A0A420XNZ0"/>
<feature type="active site" description="Charge relay system" evidence="5 6">
    <location>
        <position position="442"/>
    </location>
</feature>
<feature type="domain" description="Peptidase S8/S53" evidence="9">
    <location>
        <begin position="175"/>
        <end position="457"/>
    </location>
</feature>
<feature type="chain" id="PRO_5039039281" evidence="8">
    <location>
        <begin position="33"/>
        <end position="693"/>
    </location>
</feature>